<feature type="signal peptide" evidence="1">
    <location>
        <begin position="1"/>
        <end position="22"/>
    </location>
</feature>
<keyword evidence="3" id="KW-1185">Reference proteome</keyword>
<reference evidence="2" key="1">
    <citation type="journal article" date="2023" name="Nat. Commun.">
        <title>Diploid and tetraploid genomes of Acorus and the evolution of monocots.</title>
        <authorList>
            <person name="Ma L."/>
            <person name="Liu K.W."/>
            <person name="Li Z."/>
            <person name="Hsiao Y.Y."/>
            <person name="Qi Y."/>
            <person name="Fu T."/>
            <person name="Tang G.D."/>
            <person name="Zhang D."/>
            <person name="Sun W.H."/>
            <person name="Liu D.K."/>
            <person name="Li Y."/>
            <person name="Chen G.Z."/>
            <person name="Liu X.D."/>
            <person name="Liao X.Y."/>
            <person name="Jiang Y.T."/>
            <person name="Yu X."/>
            <person name="Hao Y."/>
            <person name="Huang J."/>
            <person name="Zhao X.W."/>
            <person name="Ke S."/>
            <person name="Chen Y.Y."/>
            <person name="Wu W.L."/>
            <person name="Hsu J.L."/>
            <person name="Lin Y.F."/>
            <person name="Huang M.D."/>
            <person name="Li C.Y."/>
            <person name="Huang L."/>
            <person name="Wang Z.W."/>
            <person name="Zhao X."/>
            <person name="Zhong W.Y."/>
            <person name="Peng D.H."/>
            <person name="Ahmad S."/>
            <person name="Lan S."/>
            <person name="Zhang J.S."/>
            <person name="Tsai W.C."/>
            <person name="Van de Peer Y."/>
            <person name="Liu Z.J."/>
        </authorList>
    </citation>
    <scope>NUCLEOTIDE SEQUENCE</scope>
    <source>
        <strain evidence="2">CP</strain>
    </source>
</reference>
<dbReference type="EMBL" id="JAUJYO010000018">
    <property type="protein sequence ID" value="KAK1289490.1"/>
    <property type="molecule type" value="Genomic_DNA"/>
</dbReference>
<reference evidence="2" key="2">
    <citation type="submission" date="2023-06" db="EMBL/GenBank/DDBJ databases">
        <authorList>
            <person name="Ma L."/>
            <person name="Liu K.-W."/>
            <person name="Li Z."/>
            <person name="Hsiao Y.-Y."/>
            <person name="Qi Y."/>
            <person name="Fu T."/>
            <person name="Tang G."/>
            <person name="Zhang D."/>
            <person name="Sun W.-H."/>
            <person name="Liu D.-K."/>
            <person name="Li Y."/>
            <person name="Chen G.-Z."/>
            <person name="Liu X.-D."/>
            <person name="Liao X.-Y."/>
            <person name="Jiang Y.-T."/>
            <person name="Yu X."/>
            <person name="Hao Y."/>
            <person name="Huang J."/>
            <person name="Zhao X.-W."/>
            <person name="Ke S."/>
            <person name="Chen Y.-Y."/>
            <person name="Wu W.-L."/>
            <person name="Hsu J.-L."/>
            <person name="Lin Y.-F."/>
            <person name="Huang M.-D."/>
            <person name="Li C.-Y."/>
            <person name="Huang L."/>
            <person name="Wang Z.-W."/>
            <person name="Zhao X."/>
            <person name="Zhong W.-Y."/>
            <person name="Peng D.-H."/>
            <person name="Ahmad S."/>
            <person name="Lan S."/>
            <person name="Zhang J.-S."/>
            <person name="Tsai W.-C."/>
            <person name="Van De Peer Y."/>
            <person name="Liu Z.-J."/>
        </authorList>
    </citation>
    <scope>NUCLEOTIDE SEQUENCE</scope>
    <source>
        <strain evidence="2">CP</strain>
        <tissue evidence="2">Leaves</tissue>
    </source>
</reference>
<dbReference type="Proteomes" id="UP001180020">
    <property type="component" value="Unassembled WGS sequence"/>
</dbReference>
<protein>
    <submittedName>
        <fullName evidence="2">Uncharacterized protein</fullName>
    </submittedName>
</protein>
<evidence type="ECO:0000256" key="1">
    <source>
        <dbReference type="SAM" id="SignalP"/>
    </source>
</evidence>
<comment type="caution">
    <text evidence="2">The sequence shown here is derived from an EMBL/GenBank/DDBJ whole genome shotgun (WGS) entry which is preliminary data.</text>
</comment>
<organism evidence="2 3">
    <name type="scientific">Acorus calamus</name>
    <name type="common">Sweet flag</name>
    <dbReference type="NCBI Taxonomy" id="4465"/>
    <lineage>
        <taxon>Eukaryota</taxon>
        <taxon>Viridiplantae</taxon>
        <taxon>Streptophyta</taxon>
        <taxon>Embryophyta</taxon>
        <taxon>Tracheophyta</taxon>
        <taxon>Spermatophyta</taxon>
        <taxon>Magnoliopsida</taxon>
        <taxon>Liliopsida</taxon>
        <taxon>Acoraceae</taxon>
        <taxon>Acorus</taxon>
    </lineage>
</organism>
<sequence length="64" mass="7470">MIPYVLCLMGWCLFWMCYLVREEVSVWDWGKKVILVMTGLGMQCRREKFGMSPFDMESALVALA</sequence>
<gene>
    <name evidence="2" type="ORF">QJS10_CPB18g01101</name>
</gene>
<evidence type="ECO:0000313" key="3">
    <source>
        <dbReference type="Proteomes" id="UP001180020"/>
    </source>
</evidence>
<dbReference type="AlphaFoldDB" id="A0AAV9CL05"/>
<name>A0AAV9CL05_ACOCL</name>
<accession>A0AAV9CL05</accession>
<evidence type="ECO:0000313" key="2">
    <source>
        <dbReference type="EMBL" id="KAK1289490.1"/>
    </source>
</evidence>
<feature type="chain" id="PRO_5043821444" evidence="1">
    <location>
        <begin position="23"/>
        <end position="64"/>
    </location>
</feature>
<keyword evidence="1" id="KW-0732">Signal</keyword>
<proteinExistence type="predicted"/>